<name>A0AAV1JR30_9NEOP</name>
<proteinExistence type="predicted"/>
<gene>
    <name evidence="1" type="ORF">LNINA_LOCUS10044</name>
</gene>
<evidence type="ECO:0000313" key="2">
    <source>
        <dbReference type="Proteomes" id="UP001497472"/>
    </source>
</evidence>
<reference evidence="1 2" key="1">
    <citation type="submission" date="2023-11" db="EMBL/GenBank/DDBJ databases">
        <authorList>
            <person name="Okamura Y."/>
        </authorList>
    </citation>
    <scope>NUCLEOTIDE SEQUENCE [LARGE SCALE GENOMIC DNA]</scope>
</reference>
<dbReference type="EMBL" id="CAVLEF010000098">
    <property type="protein sequence ID" value="CAK1550852.1"/>
    <property type="molecule type" value="Genomic_DNA"/>
</dbReference>
<accession>A0AAV1JR30</accession>
<keyword evidence="2" id="KW-1185">Reference proteome</keyword>
<dbReference type="Proteomes" id="UP001497472">
    <property type="component" value="Unassembled WGS sequence"/>
</dbReference>
<evidence type="ECO:0000313" key="1">
    <source>
        <dbReference type="EMBL" id="CAK1550852.1"/>
    </source>
</evidence>
<organism evidence="1 2">
    <name type="scientific">Leptosia nina</name>
    <dbReference type="NCBI Taxonomy" id="320188"/>
    <lineage>
        <taxon>Eukaryota</taxon>
        <taxon>Metazoa</taxon>
        <taxon>Ecdysozoa</taxon>
        <taxon>Arthropoda</taxon>
        <taxon>Hexapoda</taxon>
        <taxon>Insecta</taxon>
        <taxon>Pterygota</taxon>
        <taxon>Neoptera</taxon>
        <taxon>Endopterygota</taxon>
        <taxon>Lepidoptera</taxon>
        <taxon>Glossata</taxon>
        <taxon>Ditrysia</taxon>
        <taxon>Papilionoidea</taxon>
        <taxon>Pieridae</taxon>
        <taxon>Pierinae</taxon>
        <taxon>Leptosia</taxon>
    </lineage>
</organism>
<comment type="caution">
    <text evidence="1">The sequence shown here is derived from an EMBL/GenBank/DDBJ whole genome shotgun (WGS) entry which is preliminary data.</text>
</comment>
<dbReference type="AlphaFoldDB" id="A0AAV1JR30"/>
<protein>
    <submittedName>
        <fullName evidence="1">Uncharacterized protein</fullName>
    </submittedName>
</protein>
<sequence>MNKHDVDKVDKIDVLYTGRKSDPSHSVASASIIPFWTDATLEILKSAKIGLNNGNYVGANRAAKNKNGATDGGKVQSSNCCSWQVDGNTAVVYIYRARINVDGQRVQVRDHKSASGV</sequence>